<evidence type="ECO:0000259" key="6">
    <source>
        <dbReference type="Pfam" id="PF01266"/>
    </source>
</evidence>
<dbReference type="PANTHER" id="PTHR10961:SF37">
    <property type="entry name" value="FAD DEPENDENT OXIDOREDUCTASE DOMAIN-CONTAINING PROTEIN"/>
    <property type="match status" value="1"/>
</dbReference>
<feature type="domain" description="FAD dependent oxidoreductase" evidence="6">
    <location>
        <begin position="9"/>
        <end position="395"/>
    </location>
</feature>
<evidence type="ECO:0000256" key="1">
    <source>
        <dbReference type="ARBA" id="ARBA00001974"/>
    </source>
</evidence>
<evidence type="ECO:0000256" key="5">
    <source>
        <dbReference type="ARBA" id="ARBA00023002"/>
    </source>
</evidence>
<evidence type="ECO:0000313" key="7">
    <source>
        <dbReference type="EMBL" id="SPO00269.1"/>
    </source>
</evidence>
<organism evidence="7 8">
    <name type="scientific">Cephalotrichum gorgonifer</name>
    <dbReference type="NCBI Taxonomy" id="2041049"/>
    <lineage>
        <taxon>Eukaryota</taxon>
        <taxon>Fungi</taxon>
        <taxon>Dikarya</taxon>
        <taxon>Ascomycota</taxon>
        <taxon>Pezizomycotina</taxon>
        <taxon>Sordariomycetes</taxon>
        <taxon>Hypocreomycetidae</taxon>
        <taxon>Microascales</taxon>
        <taxon>Microascaceae</taxon>
        <taxon>Cephalotrichum</taxon>
    </lineage>
</organism>
<dbReference type="EMBL" id="ONZQ02000003">
    <property type="protein sequence ID" value="SPO00269.1"/>
    <property type="molecule type" value="Genomic_DNA"/>
</dbReference>
<reference evidence="7" key="1">
    <citation type="submission" date="2018-03" db="EMBL/GenBank/DDBJ databases">
        <authorList>
            <person name="Guldener U."/>
        </authorList>
    </citation>
    <scope>NUCLEOTIDE SEQUENCE</scope>
</reference>
<dbReference type="Gene3D" id="3.50.50.60">
    <property type="entry name" value="FAD/NAD(P)-binding domain"/>
    <property type="match status" value="1"/>
</dbReference>
<dbReference type="InterPro" id="IPR045170">
    <property type="entry name" value="MTOX"/>
</dbReference>
<comment type="cofactor">
    <cofactor evidence="1">
        <name>FAD</name>
        <dbReference type="ChEBI" id="CHEBI:57692"/>
    </cofactor>
</comment>
<evidence type="ECO:0000313" key="8">
    <source>
        <dbReference type="Proteomes" id="UP001187682"/>
    </source>
</evidence>
<protein>
    <submittedName>
        <fullName evidence="7">Probable FAD-dependent oxidoreductase</fullName>
    </submittedName>
</protein>
<sequence>MAPSSKPSYLIVGAGVFGASTAYHLIQKYPGASVTLVDRDAFDAERRVAASWDWSKVVRADYDDFAYCKLALEAQQVFKTDPLWMPYFHQTGIYWICRGGYAQDVVDNYTKLGRQDDIAVLSVSEARKLYGGIFEDADFTGAEHVLVNKAGGWAAAGDCLRAVTRRAVELGVKYVVADVASLQIDASGACAGIKTVGGGSLTASKVILCTGAYTTKLLELSAASTGNTDLRAGDRILAAGITTGLAPLSEVQAKPYEKMPVGFQGYTAKHRKPFIGTLPLTEHKELKWWGEKIFSNTREFLPGRYFSAPPAAKDYSQWDVPKLLKEDIAHQRRLWYGPKSADWEVKTFRICWDAFTSTSDFIISPHSAAKGLYVATCGSFHGFKFFPVIGKYVIQMLEGELSPELEGRWAWDRERPDASQNPEYPRCEMNDFLDSVPRL</sequence>
<name>A0AAE8MV90_9PEZI</name>
<accession>A0AAE8MV90</accession>
<dbReference type="AlphaFoldDB" id="A0AAE8MV90"/>
<dbReference type="Pfam" id="PF01266">
    <property type="entry name" value="DAO"/>
    <property type="match status" value="1"/>
</dbReference>
<evidence type="ECO:0000256" key="4">
    <source>
        <dbReference type="ARBA" id="ARBA00022827"/>
    </source>
</evidence>
<dbReference type="GO" id="GO:0051698">
    <property type="term" value="F:saccharopine oxidase activity"/>
    <property type="evidence" value="ECO:0007669"/>
    <property type="project" value="TreeGrafter"/>
</dbReference>
<dbReference type="PANTHER" id="PTHR10961">
    <property type="entry name" value="PEROXISOMAL SARCOSINE OXIDASE"/>
    <property type="match status" value="1"/>
</dbReference>
<dbReference type="InterPro" id="IPR006076">
    <property type="entry name" value="FAD-dep_OxRdtase"/>
</dbReference>
<dbReference type="GO" id="GO:0050660">
    <property type="term" value="F:flavin adenine dinucleotide binding"/>
    <property type="evidence" value="ECO:0007669"/>
    <property type="project" value="InterPro"/>
</dbReference>
<evidence type="ECO:0000256" key="2">
    <source>
        <dbReference type="ARBA" id="ARBA00010989"/>
    </source>
</evidence>
<dbReference type="Proteomes" id="UP001187682">
    <property type="component" value="Unassembled WGS sequence"/>
</dbReference>
<dbReference type="SUPFAM" id="SSF51905">
    <property type="entry name" value="FAD/NAD(P)-binding domain"/>
    <property type="match status" value="1"/>
</dbReference>
<evidence type="ECO:0000256" key="3">
    <source>
        <dbReference type="ARBA" id="ARBA00022630"/>
    </source>
</evidence>
<dbReference type="InterPro" id="IPR036188">
    <property type="entry name" value="FAD/NAD-bd_sf"/>
</dbReference>
<keyword evidence="8" id="KW-1185">Reference proteome</keyword>
<gene>
    <name evidence="7" type="ORF">DNG_03114</name>
</gene>
<proteinExistence type="inferred from homology"/>
<comment type="caution">
    <text evidence="7">The sequence shown here is derived from an EMBL/GenBank/DDBJ whole genome shotgun (WGS) entry which is preliminary data.</text>
</comment>
<dbReference type="Gene3D" id="3.30.9.10">
    <property type="entry name" value="D-Amino Acid Oxidase, subunit A, domain 2"/>
    <property type="match status" value="1"/>
</dbReference>
<dbReference type="GO" id="GO:0008115">
    <property type="term" value="F:sarcosine oxidase activity"/>
    <property type="evidence" value="ECO:0007669"/>
    <property type="project" value="TreeGrafter"/>
</dbReference>
<keyword evidence="3" id="KW-0285">Flavoprotein</keyword>
<keyword evidence="4" id="KW-0274">FAD</keyword>
<comment type="similarity">
    <text evidence="2">Belongs to the MSOX/MTOX family.</text>
</comment>
<keyword evidence="5" id="KW-0560">Oxidoreductase</keyword>